<keyword evidence="1" id="KW-0812">Transmembrane</keyword>
<dbReference type="EMBL" id="FQUG01000007">
    <property type="protein sequence ID" value="SHF14150.1"/>
    <property type="molecule type" value="Genomic_DNA"/>
</dbReference>
<dbReference type="Proteomes" id="UP000184404">
    <property type="component" value="Unassembled WGS sequence"/>
</dbReference>
<feature type="transmembrane region" description="Helical" evidence="1">
    <location>
        <begin position="38"/>
        <end position="58"/>
    </location>
</feature>
<sequence length="109" mass="12091">MTFYEEVVTVMLCGLASVTTRALPFILFSSKKPTPPMVRYLGNALPSAIFAMLIVYCLKNTSFLTGAHGIPEIIAIIFTVGLHLWLRQMLISVMGGTSVYMLLVQFYLP</sequence>
<protein>
    <submittedName>
        <fullName evidence="2">Branched-chain amino acid transport protein AzlD</fullName>
    </submittedName>
</protein>
<feature type="transmembrane region" description="Helical" evidence="1">
    <location>
        <begin position="65"/>
        <end position="84"/>
    </location>
</feature>
<name>A0A1M4Z800_9FIRM</name>
<dbReference type="OrthoDB" id="308265at2"/>
<keyword evidence="3" id="KW-1185">Reference proteome</keyword>
<reference evidence="2 3" key="1">
    <citation type="submission" date="2016-11" db="EMBL/GenBank/DDBJ databases">
        <authorList>
            <person name="Jaros S."/>
            <person name="Januszkiewicz K."/>
            <person name="Wedrychowicz H."/>
        </authorList>
    </citation>
    <scope>NUCLEOTIDE SEQUENCE [LARGE SCALE GENOMIC DNA]</scope>
    <source>
        <strain evidence="2 3">DSM 10502</strain>
    </source>
</reference>
<evidence type="ECO:0000256" key="1">
    <source>
        <dbReference type="SAM" id="Phobius"/>
    </source>
</evidence>
<dbReference type="InterPro" id="IPR008407">
    <property type="entry name" value="Brnchd-chn_aa_trnsp_AzlD"/>
</dbReference>
<dbReference type="STRING" id="1123243.SAMN02745190_01958"/>
<dbReference type="AlphaFoldDB" id="A0A1M4Z800"/>
<proteinExistence type="predicted"/>
<dbReference type="RefSeq" id="WP_072936033.1">
    <property type="nucleotide sequence ID" value="NZ_FQUG01000007.1"/>
</dbReference>
<dbReference type="PIRSF" id="PIRSF003203">
    <property type="entry name" value="AzlD"/>
    <property type="match status" value="1"/>
</dbReference>
<dbReference type="Pfam" id="PF05437">
    <property type="entry name" value="AzlD"/>
    <property type="match status" value="1"/>
</dbReference>
<organism evidence="2 3">
    <name type="scientific">Schwartzia succinivorans DSM 10502</name>
    <dbReference type="NCBI Taxonomy" id="1123243"/>
    <lineage>
        <taxon>Bacteria</taxon>
        <taxon>Bacillati</taxon>
        <taxon>Bacillota</taxon>
        <taxon>Negativicutes</taxon>
        <taxon>Selenomonadales</taxon>
        <taxon>Selenomonadaceae</taxon>
        <taxon>Schwartzia</taxon>
    </lineage>
</organism>
<keyword evidence="1" id="KW-0472">Membrane</keyword>
<evidence type="ECO:0000313" key="3">
    <source>
        <dbReference type="Proteomes" id="UP000184404"/>
    </source>
</evidence>
<gene>
    <name evidence="2" type="ORF">SAMN02745190_01958</name>
</gene>
<keyword evidence="1" id="KW-1133">Transmembrane helix</keyword>
<accession>A0A1M4Z800</accession>
<evidence type="ECO:0000313" key="2">
    <source>
        <dbReference type="EMBL" id="SHF14150.1"/>
    </source>
</evidence>
<feature type="transmembrane region" description="Helical" evidence="1">
    <location>
        <begin position="90"/>
        <end position="108"/>
    </location>
</feature>